<sequence>MEKLSIISMSGVFLYSNNLEKDPVNITFKEFIKEKRCELIEFTCELIILFYVCNFIENREIFYKDDCFIYECVSRIVDIELNKKNNKADDRIYEKLKHIKYNDYTEKKIR</sequence>
<protein>
    <submittedName>
        <fullName evidence="1">Uncharacterized protein</fullName>
    </submittedName>
</protein>
<dbReference type="EMBL" id="AFBI03000008">
    <property type="protein sequence ID" value="EJW05194.1"/>
    <property type="molecule type" value="Genomic_DNA"/>
</dbReference>
<name>J9DCK4_EDHAE</name>
<accession>J9DCK4</accession>
<proteinExistence type="predicted"/>
<dbReference type="VEuPathDB" id="MicrosporidiaDB:EDEG_00726"/>
<dbReference type="HOGENOM" id="CLU_2171007_0_0_1"/>
<reference evidence="1 2" key="1">
    <citation type="submission" date="2011-08" db="EMBL/GenBank/DDBJ databases">
        <authorList>
            <person name="Liu Z.J."/>
            <person name="Shi F.L."/>
            <person name="Lu J.Q."/>
            <person name="Li M."/>
            <person name="Wang Z.L."/>
        </authorList>
    </citation>
    <scope>NUCLEOTIDE SEQUENCE [LARGE SCALE GENOMIC DNA]</scope>
    <source>
        <strain evidence="1 2">USNM 41457</strain>
    </source>
</reference>
<dbReference type="InParanoid" id="J9DCK4"/>
<dbReference type="AlphaFoldDB" id="J9DCK4"/>
<comment type="caution">
    <text evidence="1">The sequence shown here is derived from an EMBL/GenBank/DDBJ whole genome shotgun (WGS) entry which is preliminary data.</text>
</comment>
<keyword evidence="2" id="KW-1185">Reference proteome</keyword>
<dbReference type="Proteomes" id="UP000003163">
    <property type="component" value="Unassembled WGS sequence"/>
</dbReference>
<organism evidence="1 2">
    <name type="scientific">Edhazardia aedis (strain USNM 41457)</name>
    <name type="common">Microsporidian parasite</name>
    <dbReference type="NCBI Taxonomy" id="1003232"/>
    <lineage>
        <taxon>Eukaryota</taxon>
        <taxon>Fungi</taxon>
        <taxon>Fungi incertae sedis</taxon>
        <taxon>Microsporidia</taxon>
        <taxon>Edhazardia</taxon>
    </lineage>
</organism>
<reference evidence="2" key="2">
    <citation type="submission" date="2015-07" db="EMBL/GenBank/DDBJ databases">
        <title>Contrasting host-pathogen interactions and genome evolution in two generalist and specialist microsporidian pathogens of mosquitoes.</title>
        <authorList>
            <consortium name="The Broad Institute Genomics Platform"/>
            <consortium name="The Broad Institute Genome Sequencing Center for Infectious Disease"/>
            <person name="Cuomo C.A."/>
            <person name="Sanscrainte N.D."/>
            <person name="Goldberg J.M."/>
            <person name="Heiman D."/>
            <person name="Young S."/>
            <person name="Zeng Q."/>
            <person name="Becnel J.J."/>
            <person name="Birren B.W."/>
        </authorList>
    </citation>
    <scope>NUCLEOTIDE SEQUENCE [LARGE SCALE GENOMIC DNA]</scope>
    <source>
        <strain evidence="2">USNM 41457</strain>
    </source>
</reference>
<evidence type="ECO:0000313" key="2">
    <source>
        <dbReference type="Proteomes" id="UP000003163"/>
    </source>
</evidence>
<evidence type="ECO:0000313" key="1">
    <source>
        <dbReference type="EMBL" id="EJW05194.1"/>
    </source>
</evidence>
<gene>
    <name evidence="1" type="ORF">EDEG_00726</name>
</gene>